<dbReference type="KEGG" id="orb:IPMB12_01140"/>
<keyword evidence="5" id="KW-0547">Nucleotide-binding</keyword>
<evidence type="ECO:0000256" key="6">
    <source>
        <dbReference type="ARBA" id="ARBA00022840"/>
    </source>
</evidence>
<evidence type="ECO:0000256" key="2">
    <source>
        <dbReference type="ARBA" id="ARBA00005417"/>
    </source>
</evidence>
<protein>
    <submittedName>
        <fullName evidence="9">ATP-binding cassette domain-containing protein</fullName>
    </submittedName>
</protein>
<name>A0A6G9IDP2_9GAMM</name>
<dbReference type="InterPro" id="IPR027417">
    <property type="entry name" value="P-loop_NTPase"/>
</dbReference>
<accession>A0A6G9IDP2</accession>
<dbReference type="PIRSF" id="PIRSF039085">
    <property type="entry name" value="ABC_ATPase_HisP"/>
    <property type="match status" value="1"/>
</dbReference>
<dbReference type="PROSITE" id="PS50893">
    <property type="entry name" value="ABC_TRANSPORTER_2"/>
    <property type="match status" value="1"/>
</dbReference>
<evidence type="ECO:0000256" key="7">
    <source>
        <dbReference type="ARBA" id="ARBA00023136"/>
    </source>
</evidence>
<dbReference type="EMBL" id="CP050253">
    <property type="protein sequence ID" value="QIQ22355.1"/>
    <property type="molecule type" value="Genomic_DNA"/>
</dbReference>
<dbReference type="Gene3D" id="3.40.50.300">
    <property type="entry name" value="P-loop containing nucleotide triphosphate hydrolases"/>
    <property type="match status" value="1"/>
</dbReference>
<evidence type="ECO:0000256" key="5">
    <source>
        <dbReference type="ARBA" id="ARBA00022741"/>
    </source>
</evidence>
<keyword evidence="7" id="KW-0472">Membrane</keyword>
<organism evidence="9 10">
    <name type="scientific">Zophobihabitans entericus</name>
    <dbReference type="NCBI Taxonomy" id="1635327"/>
    <lineage>
        <taxon>Bacteria</taxon>
        <taxon>Pseudomonadati</taxon>
        <taxon>Pseudomonadota</taxon>
        <taxon>Gammaproteobacteria</taxon>
        <taxon>Orbales</taxon>
        <taxon>Orbaceae</taxon>
        <taxon>Zophobihabitans</taxon>
    </lineage>
</organism>
<dbReference type="InterPro" id="IPR003439">
    <property type="entry name" value="ABC_transporter-like_ATP-bd"/>
</dbReference>
<keyword evidence="4" id="KW-1003">Cell membrane</keyword>
<dbReference type="Pfam" id="PF00005">
    <property type="entry name" value="ABC_tran"/>
    <property type="match status" value="1"/>
</dbReference>
<comment type="subcellular location">
    <subcellularLocation>
        <location evidence="1">Cell inner membrane</location>
        <topology evidence="1">Peripheral membrane protein</topology>
    </subcellularLocation>
</comment>
<evidence type="ECO:0000259" key="8">
    <source>
        <dbReference type="PROSITE" id="PS50893"/>
    </source>
</evidence>
<dbReference type="FunCoup" id="A0A6G9IDP2">
    <property type="interactions" value="131"/>
</dbReference>
<dbReference type="GO" id="GO:0005524">
    <property type="term" value="F:ATP binding"/>
    <property type="evidence" value="ECO:0007669"/>
    <property type="project" value="UniProtKB-KW"/>
</dbReference>
<dbReference type="InParanoid" id="A0A6G9IDP2"/>
<dbReference type="InterPro" id="IPR003593">
    <property type="entry name" value="AAA+_ATPase"/>
</dbReference>
<proteinExistence type="inferred from homology"/>
<evidence type="ECO:0000256" key="1">
    <source>
        <dbReference type="ARBA" id="ARBA00004417"/>
    </source>
</evidence>
<reference evidence="9 10" key="1">
    <citation type="submission" date="2020-03" db="EMBL/GenBank/DDBJ databases">
        <title>Complete genome sequence of Orbus sp. IPMB12 (BCRC 80908).</title>
        <authorList>
            <person name="Lo W.-S."/>
            <person name="Chang T.-H."/>
            <person name="Kuo C.-H."/>
        </authorList>
    </citation>
    <scope>NUCLEOTIDE SEQUENCE [LARGE SCALE GENOMIC DNA]</scope>
    <source>
        <strain evidence="9 10">IPMB12</strain>
    </source>
</reference>
<keyword evidence="10" id="KW-1185">Reference proteome</keyword>
<comment type="similarity">
    <text evidence="2">Belongs to the ABC transporter superfamily.</text>
</comment>
<keyword evidence="3" id="KW-0813">Transport</keyword>
<evidence type="ECO:0000256" key="3">
    <source>
        <dbReference type="ARBA" id="ARBA00022448"/>
    </source>
</evidence>
<dbReference type="InterPro" id="IPR050086">
    <property type="entry name" value="MetN_ABC_transporter-like"/>
</dbReference>
<dbReference type="SUPFAM" id="SSF52540">
    <property type="entry name" value="P-loop containing nucleoside triphosphate hydrolases"/>
    <property type="match status" value="1"/>
</dbReference>
<dbReference type="InterPro" id="IPR030679">
    <property type="entry name" value="ABC_ATPase_HisP-typ"/>
</dbReference>
<dbReference type="PANTHER" id="PTHR43166:SF35">
    <property type="entry name" value="L-CYSTINE IMPORT ATP-BINDING PROTEIN TCYN"/>
    <property type="match status" value="1"/>
</dbReference>
<dbReference type="GO" id="GO:0016887">
    <property type="term" value="F:ATP hydrolysis activity"/>
    <property type="evidence" value="ECO:0007669"/>
    <property type="project" value="InterPro"/>
</dbReference>
<dbReference type="GO" id="GO:0015424">
    <property type="term" value="F:ABC-type amino acid transporter activity"/>
    <property type="evidence" value="ECO:0007669"/>
    <property type="project" value="InterPro"/>
</dbReference>
<evidence type="ECO:0000313" key="9">
    <source>
        <dbReference type="EMBL" id="QIQ22355.1"/>
    </source>
</evidence>
<sequence length="227" mass="25094">MVARSHDVVSIIGSSGSGKSTFLRCLNLLETPDAGTLNINGEVIVFDGSKHHQHSKQLIAIRKQVSMVFQSFNLWSHMSILDNVTVVPTKVLGLSKKEAVERAEMYLNKVGIYDKRHAYPAMLSGGQQQRCAIARALAVEPQILLFDEPTSALDPELVGEVLRIIQLLAEEGRTMVLVTHEIAFAREISSQVLFIHQGLVEERGTSADVFGNPKSERCRQFLQSVLS</sequence>
<evidence type="ECO:0000256" key="4">
    <source>
        <dbReference type="ARBA" id="ARBA00022475"/>
    </source>
</evidence>
<dbReference type="SMART" id="SM00382">
    <property type="entry name" value="AAA"/>
    <property type="match status" value="1"/>
</dbReference>
<dbReference type="AlphaFoldDB" id="A0A6G9IDP2"/>
<dbReference type="PANTHER" id="PTHR43166">
    <property type="entry name" value="AMINO ACID IMPORT ATP-BINDING PROTEIN"/>
    <property type="match status" value="1"/>
</dbReference>
<evidence type="ECO:0000313" key="10">
    <source>
        <dbReference type="Proteomes" id="UP000501168"/>
    </source>
</evidence>
<dbReference type="GO" id="GO:0005886">
    <property type="term" value="C:plasma membrane"/>
    <property type="evidence" value="ECO:0007669"/>
    <property type="project" value="UniProtKB-SubCell"/>
</dbReference>
<feature type="domain" description="ABC transporter" evidence="8">
    <location>
        <begin position="2"/>
        <end position="222"/>
    </location>
</feature>
<dbReference type="Proteomes" id="UP000501168">
    <property type="component" value="Chromosome"/>
</dbReference>
<gene>
    <name evidence="9" type="ORF">IPMB12_01140</name>
</gene>
<keyword evidence="6 9" id="KW-0067">ATP-binding</keyword>